<dbReference type="GO" id="GO:0015095">
    <property type="term" value="F:magnesium ion transmembrane transporter activity"/>
    <property type="evidence" value="ECO:0007669"/>
    <property type="project" value="UniProtKB-UniRule"/>
</dbReference>
<evidence type="ECO:0000256" key="8">
    <source>
        <dbReference type="ARBA" id="ARBA00023065"/>
    </source>
</evidence>
<evidence type="ECO:0000313" key="13">
    <source>
        <dbReference type="EMBL" id="ACF44135.1"/>
    </source>
</evidence>
<proteinExistence type="inferred from homology"/>
<dbReference type="GO" id="GO:0050897">
    <property type="term" value="F:cobalt ion binding"/>
    <property type="evidence" value="ECO:0007669"/>
    <property type="project" value="TreeGrafter"/>
</dbReference>
<sequence length="375" mass="43321">MTAKKSVRRKGKAVHAPPKPMKKVMRNLSRTIGQPPGTLLHIGEQKTADCVITVFGYDEEREFHMPVGNVTECAEWKDQQRVLWINIDGLHDVSVIEEAGKLFGIHSLTLEDILHTEQRSKLEDFESYLFLVLRTLELEKVTGDVVEEQLSMVIGSNYVLTFQEKPGDMFDAVRERIKSQGTGIRKRGADYLAYALVDAIVESYFTVLEELESRIELLDQELFTTSGGDIFQSIYILKKELILLRKSVRPMREIINSISRDHYKVIDDVATWPFFRDVYDNVILINETIETYRDIVLGMYDTWLAIVNNRMNEIMKVLTTIATIFMPLSFLAGVYGMNFRSMPGLEWQWGFWAMVGVMSVILVAMMAYFRTRRWF</sequence>
<dbReference type="SUPFAM" id="SSF144083">
    <property type="entry name" value="Magnesium transport protein CorA, transmembrane region"/>
    <property type="match status" value="1"/>
</dbReference>
<evidence type="ECO:0000256" key="6">
    <source>
        <dbReference type="ARBA" id="ARBA00022842"/>
    </source>
</evidence>
<dbReference type="CDD" id="cd12828">
    <property type="entry name" value="TmCorA-like_1"/>
    <property type="match status" value="1"/>
</dbReference>
<dbReference type="GO" id="GO:0015087">
    <property type="term" value="F:cobalt ion transmembrane transporter activity"/>
    <property type="evidence" value="ECO:0007669"/>
    <property type="project" value="UniProtKB-UniRule"/>
</dbReference>
<dbReference type="InterPro" id="IPR004488">
    <property type="entry name" value="Mg/Co-transport_prot_CorA"/>
</dbReference>
<dbReference type="PANTHER" id="PTHR46494">
    <property type="entry name" value="CORA FAMILY METAL ION TRANSPORTER (EUROFUNG)"/>
    <property type="match status" value="1"/>
</dbReference>
<evidence type="ECO:0000256" key="9">
    <source>
        <dbReference type="ARBA" id="ARBA00023136"/>
    </source>
</evidence>
<dbReference type="PANTHER" id="PTHR46494:SF1">
    <property type="entry name" value="CORA FAMILY METAL ION TRANSPORTER (EUROFUNG)"/>
    <property type="match status" value="1"/>
</dbReference>
<dbReference type="GO" id="GO:0000287">
    <property type="term" value="F:magnesium ion binding"/>
    <property type="evidence" value="ECO:0007669"/>
    <property type="project" value="TreeGrafter"/>
</dbReference>
<dbReference type="Pfam" id="PF01544">
    <property type="entry name" value="CorA"/>
    <property type="match status" value="1"/>
</dbReference>
<reference evidence="13 14" key="1">
    <citation type="submission" date="2008-06" db="EMBL/GenBank/DDBJ databases">
        <title>Complete sequence of Pelodictyon phaeoclathratiforme BU-1.</title>
        <authorList>
            <consortium name="US DOE Joint Genome Institute"/>
            <person name="Lucas S."/>
            <person name="Copeland A."/>
            <person name="Lapidus A."/>
            <person name="Glavina del Rio T."/>
            <person name="Dalin E."/>
            <person name="Tice H."/>
            <person name="Bruce D."/>
            <person name="Goodwin L."/>
            <person name="Pitluck S."/>
            <person name="Schmutz J."/>
            <person name="Larimer F."/>
            <person name="Land M."/>
            <person name="Hauser L."/>
            <person name="Kyrpides N."/>
            <person name="Mikhailova N."/>
            <person name="Liu Z."/>
            <person name="Li T."/>
            <person name="Zhao F."/>
            <person name="Overmann J."/>
            <person name="Bryant D.A."/>
            <person name="Richardson P."/>
        </authorList>
    </citation>
    <scope>NUCLEOTIDE SEQUENCE [LARGE SCALE GENOMIC DNA]</scope>
    <source>
        <strain evidence="14">DSM 5477 / BU-1</strain>
    </source>
</reference>
<dbReference type="eggNOG" id="COG0598">
    <property type="taxonomic scope" value="Bacteria"/>
</dbReference>
<comment type="subcellular location">
    <subcellularLocation>
        <location evidence="1">Cell membrane</location>
        <topology evidence="1">Multi-pass membrane protein</topology>
    </subcellularLocation>
    <subcellularLocation>
        <location evidence="12">Membrane</location>
        <topology evidence="12">Multi-pass membrane protein</topology>
    </subcellularLocation>
</comment>
<comment type="similarity">
    <text evidence="2 12">Belongs to the CorA metal ion transporter (MIT) (TC 1.A.35) family.</text>
</comment>
<evidence type="ECO:0000256" key="7">
    <source>
        <dbReference type="ARBA" id="ARBA00022989"/>
    </source>
</evidence>
<dbReference type="FunFam" id="1.20.58.340:FF:000004">
    <property type="entry name" value="Magnesium transport protein CorA"/>
    <property type="match status" value="1"/>
</dbReference>
<keyword evidence="3 12" id="KW-0813">Transport</keyword>
<evidence type="ECO:0000256" key="2">
    <source>
        <dbReference type="ARBA" id="ARBA00009765"/>
    </source>
</evidence>
<dbReference type="SUPFAM" id="SSF143865">
    <property type="entry name" value="CorA soluble domain-like"/>
    <property type="match status" value="1"/>
</dbReference>
<evidence type="ECO:0000313" key="14">
    <source>
        <dbReference type="Proteomes" id="UP000002724"/>
    </source>
</evidence>
<evidence type="ECO:0000256" key="4">
    <source>
        <dbReference type="ARBA" id="ARBA00022475"/>
    </source>
</evidence>
<comment type="function">
    <text evidence="11">Mediates influx of magnesium ions. Alternates between open and closed states. Activated by low cytoplasmic Mg(2+) levels. Inactive when cytoplasmic Mg(2+) levels are high.</text>
</comment>
<organism evidence="13 14">
    <name type="scientific">Pelodictyon phaeoclathratiforme (strain DSM 5477 / BU-1)</name>
    <dbReference type="NCBI Taxonomy" id="324925"/>
    <lineage>
        <taxon>Bacteria</taxon>
        <taxon>Pseudomonadati</taxon>
        <taxon>Chlorobiota</taxon>
        <taxon>Chlorobiia</taxon>
        <taxon>Chlorobiales</taxon>
        <taxon>Chlorobiaceae</taxon>
        <taxon>Chlorobium/Pelodictyon group</taxon>
        <taxon>Pelodictyon</taxon>
    </lineage>
</organism>
<protein>
    <recommendedName>
        <fullName evidence="12">Magnesium transport protein CorA</fullName>
    </recommendedName>
</protein>
<dbReference type="InterPro" id="IPR002523">
    <property type="entry name" value="MgTranspt_CorA/ZnTranspt_ZntB"/>
</dbReference>
<dbReference type="InterPro" id="IPR045861">
    <property type="entry name" value="CorA_cytoplasmic_dom"/>
</dbReference>
<dbReference type="AlphaFoldDB" id="B4SC29"/>
<dbReference type="NCBIfam" id="TIGR00383">
    <property type="entry name" value="corA"/>
    <property type="match status" value="1"/>
</dbReference>
<dbReference type="STRING" id="324925.Ppha_1913"/>
<dbReference type="HOGENOM" id="CLU_007127_0_0_10"/>
<dbReference type="Gene3D" id="3.30.460.20">
    <property type="entry name" value="CorA soluble domain-like"/>
    <property type="match status" value="1"/>
</dbReference>
<evidence type="ECO:0000256" key="1">
    <source>
        <dbReference type="ARBA" id="ARBA00004651"/>
    </source>
</evidence>
<evidence type="ECO:0000256" key="12">
    <source>
        <dbReference type="RuleBase" id="RU362010"/>
    </source>
</evidence>
<dbReference type="EMBL" id="CP001110">
    <property type="protein sequence ID" value="ACF44135.1"/>
    <property type="molecule type" value="Genomic_DNA"/>
</dbReference>
<evidence type="ECO:0000256" key="11">
    <source>
        <dbReference type="ARBA" id="ARBA00045497"/>
    </source>
</evidence>
<keyword evidence="7 12" id="KW-1133">Transmembrane helix</keyword>
<keyword evidence="9 12" id="KW-0472">Membrane</keyword>
<dbReference type="Gene3D" id="1.20.58.340">
    <property type="entry name" value="Magnesium transport protein CorA, transmembrane region"/>
    <property type="match status" value="2"/>
</dbReference>
<feature type="transmembrane region" description="Helical" evidence="12">
    <location>
        <begin position="317"/>
        <end position="337"/>
    </location>
</feature>
<keyword evidence="8 12" id="KW-0406">Ion transport</keyword>
<dbReference type="Proteomes" id="UP000002724">
    <property type="component" value="Chromosome"/>
</dbReference>
<evidence type="ECO:0000256" key="3">
    <source>
        <dbReference type="ARBA" id="ARBA00022448"/>
    </source>
</evidence>
<keyword evidence="5 12" id="KW-0812">Transmembrane</keyword>
<accession>B4SC29</accession>
<dbReference type="KEGG" id="pph:Ppha_1913"/>
<name>B4SC29_PELPB</name>
<comment type="catalytic activity">
    <reaction evidence="10">
        <text>Mg(2+)(in) = Mg(2+)(out)</text>
        <dbReference type="Rhea" id="RHEA:29827"/>
        <dbReference type="ChEBI" id="CHEBI:18420"/>
    </reaction>
</comment>
<keyword evidence="4 12" id="KW-1003">Cell membrane</keyword>
<dbReference type="InterPro" id="IPR045863">
    <property type="entry name" value="CorA_TM1_TM2"/>
</dbReference>
<gene>
    <name evidence="12" type="primary">corA</name>
    <name evidence="13" type="ordered locus">Ppha_1913</name>
</gene>
<evidence type="ECO:0000256" key="5">
    <source>
        <dbReference type="ARBA" id="ARBA00022692"/>
    </source>
</evidence>
<keyword evidence="14" id="KW-1185">Reference proteome</keyword>
<feature type="transmembrane region" description="Helical" evidence="12">
    <location>
        <begin position="349"/>
        <end position="369"/>
    </location>
</feature>
<dbReference type="GO" id="GO:0005886">
    <property type="term" value="C:plasma membrane"/>
    <property type="evidence" value="ECO:0007669"/>
    <property type="project" value="UniProtKB-SubCell"/>
</dbReference>
<keyword evidence="6 12" id="KW-0460">Magnesium</keyword>
<evidence type="ECO:0000256" key="10">
    <source>
        <dbReference type="ARBA" id="ARBA00034269"/>
    </source>
</evidence>